<keyword evidence="3" id="KW-1185">Reference proteome</keyword>
<keyword evidence="1" id="KW-0175">Coiled coil</keyword>
<protein>
    <recommendedName>
        <fullName evidence="4">F-box domain-containing protein</fullName>
    </recommendedName>
</protein>
<evidence type="ECO:0000313" key="3">
    <source>
        <dbReference type="Proteomes" id="UP001221142"/>
    </source>
</evidence>
<evidence type="ECO:0008006" key="4">
    <source>
        <dbReference type="Google" id="ProtNLM"/>
    </source>
</evidence>
<name>A0AAD7C5M5_9AGAR</name>
<proteinExistence type="predicted"/>
<gene>
    <name evidence="2" type="ORF">FB45DRAFT_1001187</name>
</gene>
<organism evidence="2 3">
    <name type="scientific">Roridomyces roridus</name>
    <dbReference type="NCBI Taxonomy" id="1738132"/>
    <lineage>
        <taxon>Eukaryota</taxon>
        <taxon>Fungi</taxon>
        <taxon>Dikarya</taxon>
        <taxon>Basidiomycota</taxon>
        <taxon>Agaricomycotina</taxon>
        <taxon>Agaricomycetes</taxon>
        <taxon>Agaricomycetidae</taxon>
        <taxon>Agaricales</taxon>
        <taxon>Marasmiineae</taxon>
        <taxon>Mycenaceae</taxon>
        <taxon>Roridomyces</taxon>
    </lineage>
</organism>
<comment type="caution">
    <text evidence="2">The sequence shown here is derived from an EMBL/GenBank/DDBJ whole genome shotgun (WGS) entry which is preliminary data.</text>
</comment>
<feature type="coiled-coil region" evidence="1">
    <location>
        <begin position="5"/>
        <end position="39"/>
    </location>
</feature>
<accession>A0AAD7C5M5</accession>
<reference evidence="2" key="1">
    <citation type="submission" date="2023-03" db="EMBL/GenBank/DDBJ databases">
        <title>Massive genome expansion in bonnet fungi (Mycena s.s.) driven by repeated elements and novel gene families across ecological guilds.</title>
        <authorList>
            <consortium name="Lawrence Berkeley National Laboratory"/>
            <person name="Harder C.B."/>
            <person name="Miyauchi S."/>
            <person name="Viragh M."/>
            <person name="Kuo A."/>
            <person name="Thoen E."/>
            <person name="Andreopoulos B."/>
            <person name="Lu D."/>
            <person name="Skrede I."/>
            <person name="Drula E."/>
            <person name="Henrissat B."/>
            <person name="Morin E."/>
            <person name="Kohler A."/>
            <person name="Barry K."/>
            <person name="LaButti K."/>
            <person name="Morin E."/>
            <person name="Salamov A."/>
            <person name="Lipzen A."/>
            <person name="Mereny Z."/>
            <person name="Hegedus B."/>
            <person name="Baldrian P."/>
            <person name="Stursova M."/>
            <person name="Weitz H."/>
            <person name="Taylor A."/>
            <person name="Grigoriev I.V."/>
            <person name="Nagy L.G."/>
            <person name="Martin F."/>
            <person name="Kauserud H."/>
        </authorList>
    </citation>
    <scope>NUCLEOTIDE SEQUENCE</scope>
    <source>
        <strain evidence="2">9284</strain>
    </source>
</reference>
<sequence>MLPDNVVLRSEVAELDRDISDLRTRLAEKKARRRSLKQQLNSIIYPVLFLPPEITSEIFILCLPTSYPLFDAAIDPTEAPLLVSRVFSQWRQIALSTPTLWKDSLDIDLGVRRKRASDIVDAWLARAQNCPISVQTHGSGSDDLVDWESASSQTFRGHWSGMQCLKLNVYTEDLDGMSEPMDFPLLRKLSICVQEGDAELEFEQDLVKIFDGAPQLRHAVLDKLPTHAISLPWQQLQKFTGEFYLLSECLEALHLMPNIVECAFSMFATEVDDDSPETLSHSQIRTFTVFQSIPVEDVDDDVEVANSVQILAFITQPNLESLELLDISDDDAEIVASFLSRGSPPLKRLTLRPHFERGQAELTLSSVPLLQPQFTDLEIWFRARDFVSRFFERFGCDSGFLPGLQTLSFVCRKDQSNEGSRDDLLDSAAEPLNMRWDLHCGAEKL</sequence>
<dbReference type="EMBL" id="JARKIF010000005">
    <property type="protein sequence ID" value="KAJ7639262.1"/>
    <property type="molecule type" value="Genomic_DNA"/>
</dbReference>
<dbReference type="Proteomes" id="UP001221142">
    <property type="component" value="Unassembled WGS sequence"/>
</dbReference>
<evidence type="ECO:0000313" key="2">
    <source>
        <dbReference type="EMBL" id="KAJ7639262.1"/>
    </source>
</evidence>
<dbReference type="AlphaFoldDB" id="A0AAD7C5M5"/>
<evidence type="ECO:0000256" key="1">
    <source>
        <dbReference type="SAM" id="Coils"/>
    </source>
</evidence>